<evidence type="ECO:0000256" key="3">
    <source>
        <dbReference type="SAM" id="MobiDB-lite"/>
    </source>
</evidence>
<proteinExistence type="predicted"/>
<keyword evidence="4" id="KW-1133">Transmembrane helix</keyword>
<protein>
    <recommendedName>
        <fullName evidence="6">Mammalian cell entry protein</fullName>
    </recommendedName>
</protein>
<feature type="compositionally biased region" description="Acidic residues" evidence="3">
    <location>
        <begin position="11"/>
        <end position="23"/>
    </location>
</feature>
<dbReference type="PANTHER" id="PTHR37042:SF4">
    <property type="entry name" value="OUTER MEMBRANE PROTEIN RV1973"/>
    <property type="match status" value="1"/>
</dbReference>
<keyword evidence="2 4" id="KW-0472">Membrane</keyword>
<dbReference type="EMBL" id="FLQS01000089">
    <property type="protein sequence ID" value="SBS79678.1"/>
    <property type="molecule type" value="Genomic_DNA"/>
</dbReference>
<organism evidence="5">
    <name type="scientific">uncultured Mycobacterium sp</name>
    <dbReference type="NCBI Taxonomy" id="171292"/>
    <lineage>
        <taxon>Bacteria</taxon>
        <taxon>Bacillati</taxon>
        <taxon>Actinomycetota</taxon>
        <taxon>Actinomycetes</taxon>
        <taxon>Mycobacteriales</taxon>
        <taxon>Mycobacteriaceae</taxon>
        <taxon>Mycobacterium</taxon>
        <taxon>environmental samples</taxon>
    </lineage>
</organism>
<feature type="compositionally biased region" description="Basic and acidic residues" evidence="3">
    <location>
        <begin position="1"/>
        <end position="10"/>
    </location>
</feature>
<evidence type="ECO:0000256" key="1">
    <source>
        <dbReference type="ARBA" id="ARBA00004370"/>
    </source>
</evidence>
<feature type="transmembrane region" description="Helical" evidence="4">
    <location>
        <begin position="55"/>
        <end position="78"/>
    </location>
</feature>
<gene>
    <name evidence="5" type="ORF">MHPYR_90028</name>
</gene>
<evidence type="ECO:0000313" key="5">
    <source>
        <dbReference type="EMBL" id="SBS79678.1"/>
    </source>
</evidence>
<accession>A0A1Y5PUU0</accession>
<reference evidence="5" key="1">
    <citation type="submission" date="2016-03" db="EMBL/GenBank/DDBJ databases">
        <authorList>
            <person name="Ploux O."/>
        </authorList>
    </citation>
    <scope>NUCLEOTIDE SEQUENCE</scope>
    <source>
        <strain evidence="5">UC10</strain>
    </source>
</reference>
<comment type="subcellular location">
    <subcellularLocation>
        <location evidence="1">Membrane</location>
    </subcellularLocation>
</comment>
<dbReference type="AlphaFoldDB" id="A0A1Y5PUU0"/>
<dbReference type="PANTHER" id="PTHR37042">
    <property type="entry name" value="OUTER MEMBRANE PROTEIN RV1973"/>
    <property type="match status" value="1"/>
</dbReference>
<name>A0A1Y5PUU0_9MYCO</name>
<evidence type="ECO:0000256" key="2">
    <source>
        <dbReference type="ARBA" id="ARBA00023136"/>
    </source>
</evidence>
<sequence length="224" mass="23997">MENQRRKSVDVMDDSDAAADDTDATTPSDSDQADVGCGSVSSAAKPTRPRILDRIGGWPGIAAGVAAVLFIGSVVFAGSALQPYLADRADAGNRLEVARNAAAAVTSLWTYTPDTIDGLAERTSAYLTDEFGGQYRKFAESIALPNKRAQITDKTEVVGVAVESLNGDDAVAMVFTNTTATSPLSQNVPSLKYIAYRLELKREQSRWRVNKMSTVSFIDLTPQL</sequence>
<dbReference type="GO" id="GO:0016020">
    <property type="term" value="C:membrane"/>
    <property type="evidence" value="ECO:0007669"/>
    <property type="project" value="UniProtKB-SubCell"/>
</dbReference>
<feature type="compositionally biased region" description="Low complexity" evidence="3">
    <location>
        <begin position="24"/>
        <end position="34"/>
    </location>
</feature>
<keyword evidence="4" id="KW-0812">Transmembrane</keyword>
<feature type="region of interest" description="Disordered" evidence="3">
    <location>
        <begin position="1"/>
        <end position="44"/>
    </location>
</feature>
<evidence type="ECO:0000256" key="4">
    <source>
        <dbReference type="SAM" id="Phobius"/>
    </source>
</evidence>
<evidence type="ECO:0008006" key="6">
    <source>
        <dbReference type="Google" id="ProtNLM"/>
    </source>
</evidence>